<comment type="caution">
    <text evidence="1">The sequence shown here is derived from an EMBL/GenBank/DDBJ whole genome shotgun (WGS) entry which is preliminary data.</text>
</comment>
<accession>A0A1R3IM51</accession>
<organism evidence="1 2">
    <name type="scientific">Corchorus olitorius</name>
    <dbReference type="NCBI Taxonomy" id="93759"/>
    <lineage>
        <taxon>Eukaryota</taxon>
        <taxon>Viridiplantae</taxon>
        <taxon>Streptophyta</taxon>
        <taxon>Embryophyta</taxon>
        <taxon>Tracheophyta</taxon>
        <taxon>Spermatophyta</taxon>
        <taxon>Magnoliopsida</taxon>
        <taxon>eudicotyledons</taxon>
        <taxon>Gunneridae</taxon>
        <taxon>Pentapetalae</taxon>
        <taxon>rosids</taxon>
        <taxon>malvids</taxon>
        <taxon>Malvales</taxon>
        <taxon>Malvaceae</taxon>
        <taxon>Grewioideae</taxon>
        <taxon>Apeibeae</taxon>
        <taxon>Corchorus</taxon>
    </lineage>
</organism>
<dbReference type="AlphaFoldDB" id="A0A1R3IM51"/>
<name>A0A1R3IM51_9ROSI</name>
<evidence type="ECO:0000313" key="2">
    <source>
        <dbReference type="Proteomes" id="UP000187203"/>
    </source>
</evidence>
<sequence length="98" mass="10978">MISRSRRFDHNAVKSFIDDIIDLGIEHASLTCNKEHDVIPIQAEICGTFVEHYVNLELDQDLDEGAEAEEGDEGEITKKIRSVDKSCVICLDELEDGS</sequence>
<reference evidence="2" key="1">
    <citation type="submission" date="2013-09" db="EMBL/GenBank/DDBJ databases">
        <title>Corchorus olitorius genome sequencing.</title>
        <authorList>
            <person name="Alam M."/>
            <person name="Haque M.S."/>
            <person name="Islam M.S."/>
            <person name="Emdad E.M."/>
            <person name="Islam M.M."/>
            <person name="Ahmed B."/>
            <person name="Halim A."/>
            <person name="Hossen Q.M.M."/>
            <person name="Hossain M.Z."/>
            <person name="Ahmed R."/>
            <person name="Khan M.M."/>
            <person name="Islam R."/>
            <person name="Rashid M.M."/>
            <person name="Khan S.A."/>
            <person name="Rahman M.S."/>
            <person name="Alam M."/>
            <person name="Yahiya A.S."/>
            <person name="Khan M.S."/>
            <person name="Azam M.S."/>
            <person name="Haque T."/>
            <person name="Lashkar M.Z.H."/>
            <person name="Akhand A.I."/>
            <person name="Morshed G."/>
            <person name="Roy S."/>
            <person name="Uddin K.S."/>
            <person name="Rabeya T."/>
            <person name="Hossain A.S."/>
            <person name="Chowdhury A."/>
            <person name="Snigdha A.R."/>
            <person name="Mortoza M.S."/>
            <person name="Matin S.A."/>
            <person name="Hoque S.M.E."/>
            <person name="Islam M.K."/>
            <person name="Roy D.K."/>
            <person name="Haider R."/>
            <person name="Moosa M.M."/>
            <person name="Elias S.M."/>
            <person name="Hasan A.M."/>
            <person name="Jahan S."/>
            <person name="Shafiuddin M."/>
            <person name="Mahmood N."/>
            <person name="Shommy N.S."/>
        </authorList>
    </citation>
    <scope>NUCLEOTIDE SEQUENCE [LARGE SCALE GENOMIC DNA]</scope>
    <source>
        <strain evidence="2">cv. O-4</strain>
    </source>
</reference>
<gene>
    <name evidence="1" type="ORF">COLO4_22395</name>
</gene>
<protein>
    <submittedName>
        <fullName evidence="1">Reticulocyte binding protein 3</fullName>
    </submittedName>
</protein>
<dbReference type="EMBL" id="AWUE01017961">
    <property type="protein sequence ID" value="OMO83631.1"/>
    <property type="molecule type" value="Genomic_DNA"/>
</dbReference>
<keyword evidence="2" id="KW-1185">Reference proteome</keyword>
<evidence type="ECO:0000313" key="1">
    <source>
        <dbReference type="EMBL" id="OMO83631.1"/>
    </source>
</evidence>
<proteinExistence type="predicted"/>
<dbReference type="Proteomes" id="UP000187203">
    <property type="component" value="Unassembled WGS sequence"/>
</dbReference>